<organism evidence="1">
    <name type="scientific">Aegilops tauschii</name>
    <name type="common">Tausch's goatgrass</name>
    <name type="synonym">Aegilops squarrosa</name>
    <dbReference type="NCBI Taxonomy" id="37682"/>
    <lineage>
        <taxon>Eukaryota</taxon>
        <taxon>Viridiplantae</taxon>
        <taxon>Streptophyta</taxon>
        <taxon>Embryophyta</taxon>
        <taxon>Tracheophyta</taxon>
        <taxon>Spermatophyta</taxon>
        <taxon>Magnoliopsida</taxon>
        <taxon>Liliopsida</taxon>
        <taxon>Poales</taxon>
        <taxon>Poaceae</taxon>
        <taxon>BOP clade</taxon>
        <taxon>Pooideae</taxon>
        <taxon>Triticodae</taxon>
        <taxon>Triticeae</taxon>
        <taxon>Triticinae</taxon>
        <taxon>Aegilops</taxon>
    </lineage>
</organism>
<dbReference type="EnsemblPlants" id="EMT30569">
    <property type="protein sequence ID" value="EMT30569"/>
    <property type="gene ID" value="F775_24105"/>
</dbReference>
<accession>M8C8E5</accession>
<name>M8C8E5_AEGTA</name>
<evidence type="ECO:0000313" key="1">
    <source>
        <dbReference type="EnsemblPlants" id="EMT30569"/>
    </source>
</evidence>
<reference evidence="1" key="1">
    <citation type="submission" date="2015-06" db="UniProtKB">
        <authorList>
            <consortium name="EnsemblPlants"/>
        </authorList>
    </citation>
    <scope>IDENTIFICATION</scope>
</reference>
<proteinExistence type="predicted"/>
<sequence length="268" mass="29727">MCSISGWYSSVSGFGTLNGWANFVSDRKYEKEEIRMSCGPGQRRRNGERRRQEVEPWLNSSVSILVRGSGYVLFVKSADGGVNVRIWGTDPWCLRRLNDSDVTMEPLQISNTQVQYRDTSFDCELNDSNVRNWMIWPVDHISIGHGKIGWSRKCDLVRIGGTGKTFLVCGKLSQLTLGGGWVTLVLRLTTVSLLCSSTAWCKMQPFTEAGDGLCLEDRIAQNGVVIKHIYGGERRCCANHATDVLHDAISGNNNLTNVPGNGRFIGSC</sequence>
<dbReference type="AlphaFoldDB" id="M8C8E5"/>
<protein>
    <submittedName>
        <fullName evidence="1">Uncharacterized protein</fullName>
    </submittedName>
</protein>